<feature type="region of interest" description="Disordered" evidence="4">
    <location>
        <begin position="1125"/>
        <end position="1229"/>
    </location>
</feature>
<dbReference type="PROSITE" id="PS51145">
    <property type="entry name" value="ZU5"/>
    <property type="match status" value="1"/>
</dbReference>
<feature type="compositionally biased region" description="Polar residues" evidence="4">
    <location>
        <begin position="592"/>
        <end position="601"/>
    </location>
</feature>
<dbReference type="Pfam" id="PF00619">
    <property type="entry name" value="CARD"/>
    <property type="match status" value="1"/>
</dbReference>
<feature type="compositionally biased region" description="Basic and acidic residues" evidence="4">
    <location>
        <begin position="1298"/>
        <end position="1310"/>
    </location>
</feature>
<proteinExistence type="predicted"/>
<dbReference type="Gene3D" id="2.30.30.40">
    <property type="entry name" value="SH3 Domains"/>
    <property type="match status" value="1"/>
</dbReference>
<feature type="domain" description="PDZ" evidence="7">
    <location>
        <begin position="616"/>
        <end position="696"/>
    </location>
</feature>
<dbReference type="InterPro" id="IPR027417">
    <property type="entry name" value="P-loop_NTPase"/>
</dbReference>
<dbReference type="InterPro" id="IPR001315">
    <property type="entry name" value="CARD"/>
</dbReference>
<keyword evidence="10" id="KW-1185">Reference proteome</keyword>
<feature type="domain" description="SH3" evidence="5">
    <location>
        <begin position="709"/>
        <end position="777"/>
    </location>
</feature>
<dbReference type="SUPFAM" id="SSF50044">
    <property type="entry name" value="SH3-domain"/>
    <property type="match status" value="1"/>
</dbReference>
<dbReference type="SMART" id="SM00114">
    <property type="entry name" value="CARD"/>
    <property type="match status" value="1"/>
</dbReference>
<evidence type="ECO:0000259" key="5">
    <source>
        <dbReference type="PROSITE" id="PS50002"/>
    </source>
</evidence>
<dbReference type="CDD" id="cd01671">
    <property type="entry name" value="CARD"/>
    <property type="match status" value="1"/>
</dbReference>
<dbReference type="Gene3D" id="2.30.42.10">
    <property type="match status" value="3"/>
</dbReference>
<dbReference type="SMART" id="SM00218">
    <property type="entry name" value="ZU5"/>
    <property type="match status" value="1"/>
</dbReference>
<dbReference type="PROSITE" id="PS50002">
    <property type="entry name" value="SH3"/>
    <property type="match status" value="1"/>
</dbReference>
<dbReference type="GO" id="GO:0005923">
    <property type="term" value="C:bicellular tight junction"/>
    <property type="evidence" value="ECO:0007669"/>
    <property type="project" value="TreeGrafter"/>
</dbReference>
<feature type="region of interest" description="Disordered" evidence="4">
    <location>
        <begin position="1598"/>
        <end position="1617"/>
    </location>
</feature>
<dbReference type="InterPro" id="IPR036028">
    <property type="entry name" value="SH3-like_dom_sf"/>
</dbReference>
<evidence type="ECO:0000256" key="2">
    <source>
        <dbReference type="PROSITE-ProRule" id="PRU00192"/>
    </source>
</evidence>
<accession>A0A6P7TF34</accession>
<evidence type="ECO:0000259" key="6">
    <source>
        <dbReference type="PROSITE" id="PS50052"/>
    </source>
</evidence>
<feature type="coiled-coil region" evidence="3">
    <location>
        <begin position="1638"/>
        <end position="1679"/>
    </location>
</feature>
<dbReference type="GO" id="GO:0150105">
    <property type="term" value="P:protein localization to cell-cell junction"/>
    <property type="evidence" value="ECO:0007669"/>
    <property type="project" value="TreeGrafter"/>
</dbReference>
<feature type="region of interest" description="Disordered" evidence="4">
    <location>
        <begin position="532"/>
        <end position="612"/>
    </location>
</feature>
<feature type="compositionally biased region" description="Basic and acidic residues" evidence="4">
    <location>
        <begin position="1603"/>
        <end position="1617"/>
    </location>
</feature>
<feature type="domain" description="PDZ" evidence="7">
    <location>
        <begin position="212"/>
        <end position="299"/>
    </location>
</feature>
<dbReference type="RefSeq" id="XP_029649838.1">
    <property type="nucleotide sequence ID" value="XM_029793978.2"/>
</dbReference>
<dbReference type="CDD" id="cd06729">
    <property type="entry name" value="PDZ3_ZO1-like_domain"/>
    <property type="match status" value="1"/>
</dbReference>
<dbReference type="GO" id="GO:0045216">
    <property type="term" value="P:cell-cell junction organization"/>
    <property type="evidence" value="ECO:0007669"/>
    <property type="project" value="TreeGrafter"/>
</dbReference>
<dbReference type="SMART" id="SM00326">
    <property type="entry name" value="SH3"/>
    <property type="match status" value="1"/>
</dbReference>
<dbReference type="Pfam" id="PF00625">
    <property type="entry name" value="Guanylate_kin"/>
    <property type="match status" value="1"/>
</dbReference>
<dbReference type="Gene3D" id="2.60.220.30">
    <property type="match status" value="1"/>
</dbReference>
<feature type="domain" description="ZU5" evidence="9">
    <location>
        <begin position="1762"/>
        <end position="1899"/>
    </location>
</feature>
<dbReference type="SMART" id="SM00228">
    <property type="entry name" value="PDZ"/>
    <property type="match status" value="3"/>
</dbReference>
<feature type="compositionally biased region" description="Basic and acidic residues" evidence="4">
    <location>
        <begin position="558"/>
        <end position="572"/>
    </location>
</feature>
<reference evidence="11" key="1">
    <citation type="submission" date="2025-08" db="UniProtKB">
        <authorList>
            <consortium name="RefSeq"/>
        </authorList>
    </citation>
    <scope>IDENTIFICATION</scope>
</reference>
<feature type="compositionally biased region" description="Basic and acidic residues" evidence="4">
    <location>
        <begin position="1718"/>
        <end position="1729"/>
    </location>
</feature>
<evidence type="ECO:0000259" key="9">
    <source>
        <dbReference type="PROSITE" id="PS51145"/>
    </source>
</evidence>
<dbReference type="GO" id="GO:0042981">
    <property type="term" value="P:regulation of apoptotic process"/>
    <property type="evidence" value="ECO:0007669"/>
    <property type="project" value="InterPro"/>
</dbReference>
<dbReference type="InterPro" id="IPR008145">
    <property type="entry name" value="GK/Ca_channel_bsu"/>
</dbReference>
<feature type="compositionally biased region" description="Pro residues" evidence="4">
    <location>
        <begin position="490"/>
        <end position="499"/>
    </location>
</feature>
<dbReference type="InterPro" id="IPR036034">
    <property type="entry name" value="PDZ_sf"/>
</dbReference>
<evidence type="ECO:0000256" key="3">
    <source>
        <dbReference type="SAM" id="Coils"/>
    </source>
</evidence>
<dbReference type="FunFam" id="2.60.220.30:FF:000004">
    <property type="entry name" value="tight junction protein ZO-1 isoform X1"/>
    <property type="match status" value="1"/>
</dbReference>
<dbReference type="InterPro" id="IPR011029">
    <property type="entry name" value="DEATH-like_dom_sf"/>
</dbReference>
<dbReference type="Gene3D" id="1.10.533.10">
    <property type="entry name" value="Death Domain, Fas"/>
    <property type="match status" value="1"/>
</dbReference>
<dbReference type="CDD" id="cd11859">
    <property type="entry name" value="SH3_ZO"/>
    <property type="match status" value="1"/>
</dbReference>
<feature type="domain" description="CARD" evidence="8">
    <location>
        <begin position="9"/>
        <end position="92"/>
    </location>
</feature>
<dbReference type="InterPro" id="IPR008144">
    <property type="entry name" value="Guanylate_kin-like_dom"/>
</dbReference>
<keyword evidence="3" id="KW-0175">Coiled coil</keyword>
<gene>
    <name evidence="11" type="primary">LOC115223434</name>
</gene>
<dbReference type="PROSITE" id="PS50209">
    <property type="entry name" value="CARD"/>
    <property type="match status" value="1"/>
</dbReference>
<feature type="compositionally biased region" description="Basic residues" evidence="4">
    <location>
        <begin position="179"/>
        <end position="188"/>
    </location>
</feature>
<dbReference type="KEGG" id="osn:115223434"/>
<dbReference type="SMART" id="SM00072">
    <property type="entry name" value="GuKc"/>
    <property type="match status" value="1"/>
</dbReference>
<evidence type="ECO:0000259" key="8">
    <source>
        <dbReference type="PROSITE" id="PS50209"/>
    </source>
</evidence>
<dbReference type="Pfam" id="PF00791">
    <property type="entry name" value="ZU5"/>
    <property type="match status" value="1"/>
</dbReference>
<feature type="compositionally biased region" description="Basic and acidic residues" evidence="4">
    <location>
        <begin position="1155"/>
        <end position="1165"/>
    </location>
</feature>
<dbReference type="SUPFAM" id="SSF50156">
    <property type="entry name" value="PDZ domain-like"/>
    <property type="match status" value="3"/>
</dbReference>
<dbReference type="GO" id="GO:0098609">
    <property type="term" value="P:cell-cell adhesion"/>
    <property type="evidence" value="ECO:0007669"/>
    <property type="project" value="TreeGrafter"/>
</dbReference>
<feature type="compositionally biased region" description="Basic and acidic residues" evidence="4">
    <location>
        <begin position="1079"/>
        <end position="1092"/>
    </location>
</feature>
<organism evidence="10 11">
    <name type="scientific">Octopus sinensis</name>
    <name type="common">East Asian common octopus</name>
    <dbReference type="NCBI Taxonomy" id="2607531"/>
    <lineage>
        <taxon>Eukaryota</taxon>
        <taxon>Metazoa</taxon>
        <taxon>Spiralia</taxon>
        <taxon>Lophotrochozoa</taxon>
        <taxon>Mollusca</taxon>
        <taxon>Cephalopoda</taxon>
        <taxon>Coleoidea</taxon>
        <taxon>Octopodiformes</taxon>
        <taxon>Octopoda</taxon>
        <taxon>Incirrata</taxon>
        <taxon>Octopodidae</taxon>
        <taxon>Octopus</taxon>
    </lineage>
</organism>
<feature type="compositionally biased region" description="Low complexity" evidence="4">
    <location>
        <begin position="1731"/>
        <end position="1746"/>
    </location>
</feature>
<feature type="compositionally biased region" description="Polar residues" evidence="4">
    <location>
        <begin position="156"/>
        <end position="168"/>
    </location>
</feature>
<dbReference type="FunFam" id="2.30.42.10:FF:000029">
    <property type="entry name" value="tight junction protein ZO-1 isoform X1"/>
    <property type="match status" value="1"/>
</dbReference>
<evidence type="ECO:0000256" key="1">
    <source>
        <dbReference type="ARBA" id="ARBA00022443"/>
    </source>
</evidence>
<evidence type="ECO:0000313" key="10">
    <source>
        <dbReference type="Proteomes" id="UP000515154"/>
    </source>
</evidence>
<protein>
    <submittedName>
        <fullName evidence="11">Tight junction protein ZO-1 isoform X1</fullName>
    </submittedName>
</protein>
<evidence type="ECO:0000313" key="11">
    <source>
        <dbReference type="RefSeq" id="XP_029649838.1"/>
    </source>
</evidence>
<dbReference type="Pfam" id="PF00595">
    <property type="entry name" value="PDZ"/>
    <property type="match status" value="3"/>
</dbReference>
<dbReference type="InterPro" id="IPR000906">
    <property type="entry name" value="ZU5_dom"/>
</dbReference>
<dbReference type="PANTHER" id="PTHR13865:SF28">
    <property type="entry name" value="POLYCHAETOID, ISOFORM O"/>
    <property type="match status" value="1"/>
</dbReference>
<dbReference type="Gene3D" id="3.40.50.300">
    <property type="entry name" value="P-loop containing nucleotide triphosphate hydrolases"/>
    <property type="match status" value="1"/>
</dbReference>
<feature type="region of interest" description="Disordered" evidence="4">
    <location>
        <begin position="1535"/>
        <end position="1566"/>
    </location>
</feature>
<name>A0A6P7TF34_9MOLL</name>
<dbReference type="GO" id="GO:0050839">
    <property type="term" value="F:cell adhesion molecule binding"/>
    <property type="evidence" value="ECO:0007669"/>
    <property type="project" value="TreeGrafter"/>
</dbReference>
<feature type="compositionally biased region" description="Acidic residues" evidence="4">
    <location>
        <begin position="1693"/>
        <end position="1705"/>
    </location>
</feature>
<keyword evidence="1 2" id="KW-0728">SH3 domain</keyword>
<dbReference type="SUPFAM" id="SSF47986">
    <property type="entry name" value="DEATH domain"/>
    <property type="match status" value="1"/>
</dbReference>
<evidence type="ECO:0000259" key="7">
    <source>
        <dbReference type="PROSITE" id="PS50106"/>
    </source>
</evidence>
<evidence type="ECO:0000256" key="4">
    <source>
        <dbReference type="SAM" id="MobiDB-lite"/>
    </source>
</evidence>
<feature type="region of interest" description="Disordered" evidence="4">
    <location>
        <begin position="154"/>
        <end position="203"/>
    </location>
</feature>
<dbReference type="CDD" id="cd06728">
    <property type="entry name" value="PDZ2_ZO1-like_ds"/>
    <property type="match status" value="1"/>
</dbReference>
<feature type="region of interest" description="Disordered" evidence="4">
    <location>
        <begin position="1680"/>
        <end position="1751"/>
    </location>
</feature>
<feature type="compositionally biased region" description="Basic and acidic residues" evidence="4">
    <location>
        <begin position="533"/>
        <end position="551"/>
    </location>
</feature>
<sequence length="1899" mass="213432">MASKGYISRLIAKHKSTIINDLDVLKVLPRLVHKNVLTAGEEHEISSHGDSKTRAEVFLDILSDKGETAMHEFCVGLEDTAPHLLTSFLLDNTDQLTHDCPPSQALQLGFELALKERDAVLRENAKAVEERDSALRQYHLMKNERDQALHGLENLTGKSTKSSNTKNVDYSPLPESKRTRSPGRKSKEKSKGMDEDTLAEDTGDNITWETHKVTLTKVDNFGFGIAVSGGRDNPHFDNGDPSIAICDVLKAGPAEGKLQINDRVISVNGLSLENVDYNTAVTLLKESGKTAHLVIRRKAIQTSSSEWESQPIKLTLSKKNRKDEFGIILGCRVFVKEIIKHSVAAEQGGLKVGDTILKINATPVDNISITDAKRLIEKTKDKLHLLITKKKTDGGRHKRQNSQPKEEIDYSSRYGILKRSLEKEDINIYRPHQSRALNEDETNSLGPPGLHRMHHSHGDILLPGPGPISASRDHPNASSRYESRYMYNQEPPPPRPPLPQELDSDMIPTGKDFLHPDDFYASQVKHNNYYSDIENRGHLHENPYESREERYGTAPRQRHSDQLLESHYERSPQAHKQPYSSKEPENDIQPPVTFNRSQPTESYIGKKRSSRTEPRYVTFRKDPEVGLGLRLAGGNATGIFIASVHPGSGAEKEGLVEGDQILKVNDVEITGMTREEAVTYLLSVDGQVSISVQHKKEEYDHIMASHEAGDSFFVKAHYTFEQTESSELAFVRGEVLRIKDTLYGGVSGSWLAIKIGKNNQELQKGIIPNSSRAEKMALNQQQSLSDKELALSKQKSTSLFRRKSARRAKTLGQNHWDDVIFSNEAVNHSTKFPAYERVILTDVGYVRPVVIFGAVADIAKDRLLQDLPEKFDSPQKSGHEDDGRKNRTGVVKLSAINGVMTQNKHCLLDITPDSVEKLNFAQYYPLVIFVASETKAAMKDVRSRWAKNSSKNLKKLYEESMKLEKFYSYLFTGTIIHNSSDSWYRKLKEMIDFQQKQQIWISEKPLTDSKHDDFLFPMSTRLSMVASPETEQALNRPVDDIDTLPIKTAPLMRSSSDPSIATIDRIPAIATYPSPPNYKRKENSIPHTKEPTYSDSHQSPIRYKEDYSSLPEDRYYPSYYAQNHSREWSNHSRSNIDPYATLTPSERLRSQQGGEDDHYSSRRYQEFPQNHWKRDDRVPHTHHNPSSPPSHPEQSPSHDQKIYNDSSSYSSDSYSRYTSNPANKHDDSKLQEKFGSLFNAKRIDRNTSSHDPYRFTRSTANPVSTINVDKAKLSDLSAKYRKEEGKNKVVARSNSSIDHTKDDFTLEKRGKGTSSNKTTGKKEPPPVPIKTYTMRDRGIEPDDKQLRNYETPSRTYSGWDYNPAQPYRADHMRPSISTRTELHLAHRSQLDSQHGAMVYGGLEPIKVHLNGPSSSVLAYSNMDSPQLVNDMKHKDNYHHTSAATAALLTADPAHESPYREHFHNESRYNETRTFSNHSYKEAQNMDNYAAPDQIYIKSNDVNNCGRESIYGSHINRPRTDDECLQELAMRRSWAAPSSATVNSLKRNSLSSHHLHSSRPSREQNGKTTFEAYKKIITPDFYGSKKEVISEWETMAPSTMNESMKAREKDHDSAFESYRKDSTGKILTSFGQSDGNLKHNKLETDHEKLENENLSMEEVLSQLQAELDMTLLELSEMDAEKEAANTITTNGETETAEGDQPNDESDTPLLETHSQPVNDSKENVESEPKEVLSLCSPTASSGSASTPDTVIDGNMDGKHTILATAKGVFGYDGGILESKVTGVSIFIPKGALPEGADQEIYFNVCQDNSILPPLDKEKGETLLSPLVMCGPHGLKFNQPVELRLPHCASVNPDSWSFALKSSDSPTGHPTQWQNLTLAGMDGVAHGKVGKNSVSVLVDHF</sequence>
<feature type="domain" description="Guanylate kinase-like" evidence="6">
    <location>
        <begin position="825"/>
        <end position="992"/>
    </location>
</feature>
<dbReference type="SUPFAM" id="SSF52540">
    <property type="entry name" value="P-loop containing nucleoside triphosphate hydrolases"/>
    <property type="match status" value="1"/>
</dbReference>
<dbReference type="GO" id="GO:0005886">
    <property type="term" value="C:plasma membrane"/>
    <property type="evidence" value="ECO:0007669"/>
    <property type="project" value="TreeGrafter"/>
</dbReference>
<dbReference type="PROSITE" id="PS50106">
    <property type="entry name" value="PDZ"/>
    <property type="match status" value="3"/>
</dbReference>
<feature type="region of interest" description="Disordered" evidence="4">
    <location>
        <begin position="1287"/>
        <end position="1333"/>
    </location>
</feature>
<dbReference type="InterPro" id="IPR001478">
    <property type="entry name" value="PDZ"/>
</dbReference>
<feature type="domain" description="PDZ" evidence="7">
    <location>
        <begin position="313"/>
        <end position="391"/>
    </location>
</feature>
<feature type="compositionally biased region" description="Low complexity" evidence="4">
    <location>
        <begin position="1205"/>
        <end position="1215"/>
    </location>
</feature>
<dbReference type="CDD" id="cd06727">
    <property type="entry name" value="PDZ1_ZO1-like"/>
    <property type="match status" value="1"/>
</dbReference>
<dbReference type="InterPro" id="IPR001452">
    <property type="entry name" value="SH3_domain"/>
</dbReference>
<dbReference type="Proteomes" id="UP000515154">
    <property type="component" value="Linkage group LG23"/>
</dbReference>
<feature type="region of interest" description="Disordered" evidence="4">
    <location>
        <begin position="1071"/>
        <end position="1108"/>
    </location>
</feature>
<dbReference type="PROSITE" id="PS50052">
    <property type="entry name" value="GUANYLATE_KINASE_2"/>
    <property type="match status" value="1"/>
</dbReference>
<dbReference type="PANTHER" id="PTHR13865">
    <property type="entry name" value="TIGHT JUNCTION PROTEIN"/>
    <property type="match status" value="1"/>
</dbReference>
<feature type="region of interest" description="Disordered" evidence="4">
    <location>
        <begin position="432"/>
        <end position="515"/>
    </location>
</feature>